<feature type="signal peptide" evidence="1">
    <location>
        <begin position="1"/>
        <end position="25"/>
    </location>
</feature>
<evidence type="ECO:0008006" key="4">
    <source>
        <dbReference type="Google" id="ProtNLM"/>
    </source>
</evidence>
<keyword evidence="3" id="KW-1185">Reference proteome</keyword>
<proteinExistence type="predicted"/>
<keyword evidence="1" id="KW-0732">Signal</keyword>
<feature type="chain" id="PRO_5043472144" description="Secreted protein" evidence="1">
    <location>
        <begin position="26"/>
        <end position="75"/>
    </location>
</feature>
<dbReference type="AlphaFoldDB" id="A0AAV2ERA3"/>
<evidence type="ECO:0000256" key="1">
    <source>
        <dbReference type="SAM" id="SignalP"/>
    </source>
</evidence>
<organism evidence="2 3">
    <name type="scientific">Linum trigynum</name>
    <dbReference type="NCBI Taxonomy" id="586398"/>
    <lineage>
        <taxon>Eukaryota</taxon>
        <taxon>Viridiplantae</taxon>
        <taxon>Streptophyta</taxon>
        <taxon>Embryophyta</taxon>
        <taxon>Tracheophyta</taxon>
        <taxon>Spermatophyta</taxon>
        <taxon>Magnoliopsida</taxon>
        <taxon>eudicotyledons</taxon>
        <taxon>Gunneridae</taxon>
        <taxon>Pentapetalae</taxon>
        <taxon>rosids</taxon>
        <taxon>fabids</taxon>
        <taxon>Malpighiales</taxon>
        <taxon>Linaceae</taxon>
        <taxon>Linum</taxon>
    </lineage>
</organism>
<sequence length="75" mass="8690">MNVLSSLPACLGLVWYLLFNAFASSVSKSFTCGEQKTNKDWLFLLPLHFLERMGYWDILLSYEFACGQRPFSCRK</sequence>
<gene>
    <name evidence="2" type="ORF">LTRI10_LOCUS29060</name>
</gene>
<evidence type="ECO:0000313" key="3">
    <source>
        <dbReference type="Proteomes" id="UP001497516"/>
    </source>
</evidence>
<evidence type="ECO:0000313" key="2">
    <source>
        <dbReference type="EMBL" id="CAL1388118.1"/>
    </source>
</evidence>
<protein>
    <recommendedName>
        <fullName evidence="4">Secreted protein</fullName>
    </recommendedName>
</protein>
<dbReference type="Proteomes" id="UP001497516">
    <property type="component" value="Chromosome 5"/>
</dbReference>
<accession>A0AAV2ERA3</accession>
<dbReference type="EMBL" id="OZ034818">
    <property type="protein sequence ID" value="CAL1388118.1"/>
    <property type="molecule type" value="Genomic_DNA"/>
</dbReference>
<reference evidence="2 3" key="1">
    <citation type="submission" date="2024-04" db="EMBL/GenBank/DDBJ databases">
        <authorList>
            <person name="Fracassetti M."/>
        </authorList>
    </citation>
    <scope>NUCLEOTIDE SEQUENCE [LARGE SCALE GENOMIC DNA]</scope>
</reference>
<name>A0AAV2ERA3_9ROSI</name>